<dbReference type="EMBL" id="LAQT01000034">
    <property type="protein sequence ID" value="KPC49887.1"/>
    <property type="molecule type" value="Genomic_DNA"/>
</dbReference>
<dbReference type="Pfam" id="PF05488">
    <property type="entry name" value="PAAR_motif"/>
    <property type="match status" value="1"/>
</dbReference>
<organism evidence="1 2">
    <name type="scientific">Amantichitinum ursilacus</name>
    <dbReference type="NCBI Taxonomy" id="857265"/>
    <lineage>
        <taxon>Bacteria</taxon>
        <taxon>Pseudomonadati</taxon>
        <taxon>Pseudomonadota</taxon>
        <taxon>Betaproteobacteria</taxon>
        <taxon>Neisseriales</taxon>
        <taxon>Chitinibacteraceae</taxon>
        <taxon>Amantichitinum</taxon>
    </lineage>
</organism>
<dbReference type="CDD" id="cd14744">
    <property type="entry name" value="PAAR_CT_2"/>
    <property type="match status" value="1"/>
</dbReference>
<dbReference type="OrthoDB" id="8686772at2"/>
<dbReference type="InterPro" id="IPR008727">
    <property type="entry name" value="PAAR_motif"/>
</dbReference>
<dbReference type="Proteomes" id="UP000037939">
    <property type="component" value="Unassembled WGS sequence"/>
</dbReference>
<comment type="caution">
    <text evidence="1">The sequence shown here is derived from an EMBL/GenBank/DDBJ whole genome shotgun (WGS) entry which is preliminary data.</text>
</comment>
<sequence>MHRPVIVLNDPTSHGGKVMTASSSMEIDGMPVALLHDLVSCPKHGPNKIIECDVGYQEGGRGVVVHYCKTECGAVVRATQTAVDF</sequence>
<dbReference type="Gene3D" id="2.60.200.60">
    <property type="match status" value="1"/>
</dbReference>
<proteinExistence type="predicted"/>
<keyword evidence="2" id="KW-1185">Reference proteome</keyword>
<dbReference type="AlphaFoldDB" id="A0A0N0XI82"/>
<dbReference type="RefSeq" id="WP_053939410.1">
    <property type="nucleotide sequence ID" value="NZ_LAQT01000034.1"/>
</dbReference>
<evidence type="ECO:0008006" key="3">
    <source>
        <dbReference type="Google" id="ProtNLM"/>
    </source>
</evidence>
<dbReference type="STRING" id="857265.WG78_19115"/>
<reference evidence="1 2" key="1">
    <citation type="submission" date="2015-07" db="EMBL/GenBank/DDBJ databases">
        <title>Draft genome sequence of the Amantichitinum ursilacus IGB-41, a new chitin-degrading bacterium.</title>
        <authorList>
            <person name="Kirstahler P."/>
            <person name="Guenther M."/>
            <person name="Grumaz C."/>
            <person name="Rupp S."/>
            <person name="Zibek S."/>
            <person name="Sohn K."/>
        </authorList>
    </citation>
    <scope>NUCLEOTIDE SEQUENCE [LARGE SCALE GENOMIC DNA]</scope>
    <source>
        <strain evidence="1 2">IGB-41</strain>
    </source>
</reference>
<name>A0A0N0XI82_9NEIS</name>
<protein>
    <recommendedName>
        <fullName evidence="3">PAAR motif protein</fullName>
    </recommendedName>
</protein>
<accession>A0A0N0XI82</accession>
<evidence type="ECO:0000313" key="2">
    <source>
        <dbReference type="Proteomes" id="UP000037939"/>
    </source>
</evidence>
<evidence type="ECO:0000313" key="1">
    <source>
        <dbReference type="EMBL" id="KPC49887.1"/>
    </source>
</evidence>
<gene>
    <name evidence="1" type="ORF">WG78_19115</name>
</gene>